<feature type="transmembrane region" description="Helical" evidence="2">
    <location>
        <begin position="665"/>
        <end position="686"/>
    </location>
</feature>
<keyword evidence="5" id="KW-1185">Reference proteome</keyword>
<feature type="compositionally biased region" description="Low complexity" evidence="1">
    <location>
        <begin position="358"/>
        <end position="376"/>
    </location>
</feature>
<feature type="region of interest" description="Disordered" evidence="1">
    <location>
        <begin position="204"/>
        <end position="383"/>
    </location>
</feature>
<evidence type="ECO:0000313" key="5">
    <source>
        <dbReference type="Proteomes" id="UP000182624"/>
    </source>
</evidence>
<feature type="compositionally biased region" description="Low complexity" evidence="1">
    <location>
        <begin position="221"/>
        <end position="270"/>
    </location>
</feature>
<feature type="chain" id="PRO_5038707387" description="Cell surface protein" evidence="3">
    <location>
        <begin position="28"/>
        <end position="697"/>
    </location>
</feature>
<keyword evidence="2" id="KW-0472">Membrane</keyword>
<feature type="signal peptide" evidence="3">
    <location>
        <begin position="1"/>
        <end position="27"/>
    </location>
</feature>
<accession>A0A1I5X9L6</accession>
<proteinExistence type="predicted"/>
<reference evidence="5" key="1">
    <citation type="submission" date="2016-10" db="EMBL/GenBank/DDBJ databases">
        <authorList>
            <person name="Varghese N."/>
            <person name="Submissions S."/>
        </authorList>
    </citation>
    <scope>NUCLEOTIDE SEQUENCE [LARGE SCALE GENOMIC DNA]</scope>
    <source>
        <strain evidence="5">P18</strain>
    </source>
</reference>
<protein>
    <recommendedName>
        <fullName evidence="6">Cell surface protein</fullName>
    </recommendedName>
</protein>
<feature type="region of interest" description="Disordered" evidence="1">
    <location>
        <begin position="627"/>
        <end position="653"/>
    </location>
</feature>
<evidence type="ECO:0000256" key="1">
    <source>
        <dbReference type="SAM" id="MobiDB-lite"/>
    </source>
</evidence>
<keyword evidence="3" id="KW-0732">Signal</keyword>
<evidence type="ECO:0000256" key="3">
    <source>
        <dbReference type="SAM" id="SignalP"/>
    </source>
</evidence>
<name>A0A1I5X9L6_9FIRM</name>
<dbReference type="EMBL" id="FOXO01000029">
    <property type="protein sequence ID" value="SFQ28594.1"/>
    <property type="molecule type" value="Genomic_DNA"/>
</dbReference>
<dbReference type="AlphaFoldDB" id="A0A1I5X9L6"/>
<organism evidence="4 5">
    <name type="scientific">Butyrivibrio proteoclasticus</name>
    <dbReference type="NCBI Taxonomy" id="43305"/>
    <lineage>
        <taxon>Bacteria</taxon>
        <taxon>Bacillati</taxon>
        <taxon>Bacillota</taxon>
        <taxon>Clostridia</taxon>
        <taxon>Lachnospirales</taxon>
        <taxon>Lachnospiraceae</taxon>
        <taxon>Butyrivibrio</taxon>
    </lineage>
</organism>
<feature type="compositionally biased region" description="Low complexity" evidence="1">
    <location>
        <begin position="204"/>
        <end position="214"/>
    </location>
</feature>
<evidence type="ECO:0008006" key="6">
    <source>
        <dbReference type="Google" id="ProtNLM"/>
    </source>
</evidence>
<feature type="compositionally biased region" description="Low complexity" evidence="1">
    <location>
        <begin position="277"/>
        <end position="351"/>
    </location>
</feature>
<evidence type="ECO:0000313" key="4">
    <source>
        <dbReference type="EMBL" id="SFQ28594.1"/>
    </source>
</evidence>
<keyword evidence="2" id="KW-1133">Transmembrane helix</keyword>
<keyword evidence="2" id="KW-0812">Transmembrane</keyword>
<sequence length="697" mass="73999">MKGLNKAVVFCLITLMVVIAICSSGLAAFTSYADDDSFDAASGCDAEIVTEEATDLFTEDSYEERETLYCSTYFYILNGIDSDIPYEISSYPSSDYSDGIYKFGAVNSFDEIVGADLGEEPLDGEIYCDNEILQTLNKVPSLEEIQSIRSDFDPSIHYIQWYVIKNIGSKMHVDGVIRTREIVEPVQDPEEDPISEILDDAGKAYSGSSKASTEVSDEVSSEASASLSSSSEESSAAASTVEKTSEESSTVASTVEKSSEESSAAASTVEKASEGRSAAASTVEKTTEESSAAASTVEKTSEESSTVASTVEKSSEESSAAASTVEKASEESSAAASTVEKSSEESSIAASTVEKASEGSSIAASSMESSSAESSSVDTEDEEPDITIEIETICNNPFVPDDGEAHLVGDGFKIRIVDAKEPETLTEKIYDAFGKFLKSDVITVTASDGNGTTFKYKNREYWVSIDAAYAYVTANDISEKGLTIPFIFDGKTIEPEDIKVGIIDKFSGMISALKNESSIEIRTKQATVNPQNVITIEAGSTVKNDDGNTLTNDSYSIIEGSLKDGHSISKVVFNGSQTGVGESSNEITSVIIVDSEGRDVSSQYIVNCQNGRLVLVDAGDNSASADYEASTVTSGSSDSISESSEPSSSVQGVRMSATSDCSKSVAVRLIIILISVFLGAVICSSFKKRIFLKKVKK</sequence>
<dbReference type="Proteomes" id="UP000182624">
    <property type="component" value="Unassembled WGS sequence"/>
</dbReference>
<dbReference type="RefSeq" id="WP_074890845.1">
    <property type="nucleotide sequence ID" value="NZ_FOXO01000029.1"/>
</dbReference>
<evidence type="ECO:0000256" key="2">
    <source>
        <dbReference type="SAM" id="Phobius"/>
    </source>
</evidence>
<feature type="compositionally biased region" description="Low complexity" evidence="1">
    <location>
        <begin position="630"/>
        <end position="650"/>
    </location>
</feature>
<gene>
    <name evidence="4" type="ORF">SAMN04487928_12943</name>
</gene>
<dbReference type="OrthoDB" id="2002619at2"/>